<dbReference type="PANTHER" id="PTHR42910">
    <property type="entry name" value="TRANSPORTER SCO4007-RELATED"/>
    <property type="match status" value="1"/>
</dbReference>
<evidence type="ECO:0000256" key="2">
    <source>
        <dbReference type="ARBA" id="ARBA00022989"/>
    </source>
</evidence>
<evidence type="ECO:0000256" key="3">
    <source>
        <dbReference type="ARBA" id="ARBA00023136"/>
    </source>
</evidence>
<gene>
    <name evidence="6" type="ORF">HMPREF0766_12140</name>
</gene>
<dbReference type="Pfam" id="PF07690">
    <property type="entry name" value="MFS_1"/>
    <property type="match status" value="1"/>
</dbReference>
<name>D7VME3_SPHSI</name>
<evidence type="ECO:0000256" key="1">
    <source>
        <dbReference type="ARBA" id="ARBA00022692"/>
    </source>
</evidence>
<evidence type="ECO:0000256" key="4">
    <source>
        <dbReference type="SAM" id="Phobius"/>
    </source>
</evidence>
<feature type="transmembrane region" description="Helical" evidence="4">
    <location>
        <begin position="116"/>
        <end position="138"/>
    </location>
</feature>
<dbReference type="InterPro" id="IPR011701">
    <property type="entry name" value="MFS"/>
</dbReference>
<sequence>MLSGNRKTHLKKKNMSINTKPLLTPSLLWLMAIGSGLVVANNYYNQPLLALMAKDFNVSEASISNIAMLTQIGYACGLLFIVPLGDMVRRRNLILIDFIFIIASLIGMAMTKSVDWLFPLSFMVGFTSVVPQIFVPMAAELASPDKRSSAIGMVMSGLLIGILLSRVVSGIIGDYFGWREMYWAAAGCMVVLSILIAVKLPENSPSFTGSYMDLMKSLGRLTRTQPVLRLAAFRGAMGFAGFSAFWTTLVFHMEGAPFHDGPAVVGSFGLVGAAGALGAAFVGRFTGRFTSFQIILYAIIMMIVSWIVFYFGGYTYGGLIIGIILVDLGLQSMHIMNQSSYFALNLGANNRLNTVYMVSYFIGGSTGTYLAAQAWNYQQWTGVVAVGIFFTALALAAHLIFDKKINNKTV</sequence>
<dbReference type="InterPro" id="IPR036259">
    <property type="entry name" value="MFS_trans_sf"/>
</dbReference>
<keyword evidence="2 4" id="KW-1133">Transmembrane helix</keyword>
<feature type="transmembrane region" description="Helical" evidence="4">
    <location>
        <begin position="92"/>
        <end position="110"/>
    </location>
</feature>
<dbReference type="PROSITE" id="PS50850">
    <property type="entry name" value="MFS"/>
    <property type="match status" value="1"/>
</dbReference>
<feature type="transmembrane region" description="Helical" evidence="4">
    <location>
        <begin position="263"/>
        <end position="282"/>
    </location>
</feature>
<dbReference type="SUPFAM" id="SSF103473">
    <property type="entry name" value="MFS general substrate transporter"/>
    <property type="match status" value="1"/>
</dbReference>
<dbReference type="GO" id="GO:0022857">
    <property type="term" value="F:transmembrane transporter activity"/>
    <property type="evidence" value="ECO:0007669"/>
    <property type="project" value="InterPro"/>
</dbReference>
<dbReference type="CDD" id="cd17324">
    <property type="entry name" value="MFS_NepI_like"/>
    <property type="match status" value="1"/>
</dbReference>
<feature type="transmembrane region" description="Helical" evidence="4">
    <location>
        <begin position="355"/>
        <end position="374"/>
    </location>
</feature>
<feature type="transmembrane region" description="Helical" evidence="4">
    <location>
        <begin position="181"/>
        <end position="198"/>
    </location>
</feature>
<feature type="transmembrane region" description="Helical" evidence="4">
    <location>
        <begin position="64"/>
        <end position="85"/>
    </location>
</feature>
<reference evidence="6" key="1">
    <citation type="submission" date="2010-07" db="EMBL/GenBank/DDBJ databases">
        <authorList>
            <person name="Muzny D."/>
            <person name="Qin X."/>
            <person name="Buhay C."/>
            <person name="Dugan-Rocha S."/>
            <person name="Ding Y."/>
            <person name="Chen G."/>
            <person name="Hawes A."/>
            <person name="Holder M."/>
            <person name="Jhangiani S."/>
            <person name="Johnson A."/>
            <person name="Khan Z."/>
            <person name="Li Z."/>
            <person name="Liu W."/>
            <person name="Liu X."/>
            <person name="Perez L."/>
            <person name="Shen H."/>
            <person name="Wang Q."/>
            <person name="Watt J."/>
            <person name="Xi L."/>
            <person name="Xin Y."/>
            <person name="Zhou J."/>
            <person name="Deng J."/>
            <person name="Jiang H."/>
            <person name="Liu Y."/>
            <person name="Qu J."/>
            <person name="Song X.-Z."/>
            <person name="Zhang L."/>
            <person name="Villasana D."/>
            <person name="Johnson A."/>
            <person name="Liu J."/>
            <person name="Liyanage D."/>
            <person name="Lorensuhewa L."/>
            <person name="Robinson T."/>
            <person name="Song A."/>
            <person name="Song B.-B."/>
            <person name="Dinh H."/>
            <person name="Thornton R."/>
            <person name="Coyle M."/>
            <person name="Francisco L."/>
            <person name="Jackson L."/>
            <person name="Javaid M."/>
            <person name="Korchina V."/>
            <person name="Kovar C."/>
            <person name="Mata R."/>
            <person name="Mathew T."/>
            <person name="Ngo R."/>
            <person name="Nguyen L."/>
            <person name="Nguyen N."/>
            <person name="Okwuonu G."/>
            <person name="Ongeri F."/>
            <person name="Pham C."/>
            <person name="Simmons D."/>
            <person name="Wilczek-Boney K."/>
            <person name="Hale W."/>
            <person name="Jakkamsetti A."/>
            <person name="Pham P."/>
            <person name="Ruth R."/>
            <person name="San Lucas F."/>
            <person name="Warren J."/>
            <person name="Zhang J."/>
            <person name="Zhao Z."/>
            <person name="Zhou C."/>
            <person name="Zhu D."/>
            <person name="Lee S."/>
            <person name="Bess C."/>
            <person name="Blankenburg K."/>
            <person name="Forbes L."/>
            <person name="Fu Q."/>
            <person name="Gubbala S."/>
            <person name="Hirani K."/>
            <person name="Jayaseelan J.C."/>
            <person name="Lara F."/>
            <person name="Munidasa M."/>
            <person name="Palculict T."/>
            <person name="Patil S."/>
            <person name="Pu L.-L."/>
            <person name="Saada N."/>
            <person name="Tang L."/>
            <person name="Weissenberger G."/>
            <person name="Zhu Y."/>
            <person name="Hemphill L."/>
            <person name="Shang Y."/>
            <person name="Youmans B."/>
            <person name="Ayvaz T."/>
            <person name="Ross M."/>
            <person name="Santibanez J."/>
            <person name="Aqrawi P."/>
            <person name="Gross S."/>
            <person name="Joshi V."/>
            <person name="Fowler G."/>
            <person name="Nazareth L."/>
            <person name="Reid J."/>
            <person name="Worley K."/>
            <person name="Petrosino J."/>
            <person name="Highlander S."/>
            <person name="Gibbs R."/>
        </authorList>
    </citation>
    <scope>NUCLEOTIDE SEQUENCE [LARGE SCALE GENOMIC DNA]</scope>
    <source>
        <strain evidence="6">ATCC 33861</strain>
    </source>
</reference>
<accession>D7VME3</accession>
<dbReference type="PANTHER" id="PTHR42910:SF1">
    <property type="entry name" value="MAJOR FACILITATOR SUPERFAMILY (MFS) PROFILE DOMAIN-CONTAINING PROTEIN"/>
    <property type="match status" value="1"/>
</dbReference>
<dbReference type="STRING" id="525373.HMPREF0766_12140"/>
<evidence type="ECO:0000313" key="7">
    <source>
        <dbReference type="Proteomes" id="UP000006258"/>
    </source>
</evidence>
<dbReference type="Gene3D" id="1.20.1250.20">
    <property type="entry name" value="MFS general substrate transporter like domains"/>
    <property type="match status" value="1"/>
</dbReference>
<dbReference type="eggNOG" id="COG2814">
    <property type="taxonomic scope" value="Bacteria"/>
</dbReference>
<comment type="caution">
    <text evidence="6">The sequence shown here is derived from an EMBL/GenBank/DDBJ whole genome shotgun (WGS) entry which is preliminary data.</text>
</comment>
<keyword evidence="3 4" id="KW-0472">Membrane</keyword>
<keyword evidence="1 4" id="KW-0812">Transmembrane</keyword>
<evidence type="ECO:0000313" key="6">
    <source>
        <dbReference type="EMBL" id="EFK58148.1"/>
    </source>
</evidence>
<feature type="domain" description="Major facilitator superfamily (MFS) profile" evidence="5">
    <location>
        <begin position="27"/>
        <end position="410"/>
    </location>
</feature>
<dbReference type="Proteomes" id="UP000006258">
    <property type="component" value="Unassembled WGS sequence"/>
</dbReference>
<dbReference type="InterPro" id="IPR020846">
    <property type="entry name" value="MFS_dom"/>
</dbReference>
<feature type="transmembrane region" description="Helical" evidence="4">
    <location>
        <begin position="380"/>
        <end position="401"/>
    </location>
</feature>
<feature type="transmembrane region" description="Helical" evidence="4">
    <location>
        <begin position="294"/>
        <end position="312"/>
    </location>
</feature>
<protein>
    <submittedName>
        <fullName evidence="6">Transporter, major facilitator family protein</fullName>
    </submittedName>
</protein>
<feature type="transmembrane region" description="Helical" evidence="4">
    <location>
        <begin position="230"/>
        <end position="251"/>
    </location>
</feature>
<feature type="transmembrane region" description="Helical" evidence="4">
    <location>
        <begin position="318"/>
        <end position="335"/>
    </location>
</feature>
<organism evidence="6 7">
    <name type="scientific">Sphingobacterium spiritivorum ATCC 33861</name>
    <dbReference type="NCBI Taxonomy" id="525373"/>
    <lineage>
        <taxon>Bacteria</taxon>
        <taxon>Pseudomonadati</taxon>
        <taxon>Bacteroidota</taxon>
        <taxon>Sphingobacteriia</taxon>
        <taxon>Sphingobacteriales</taxon>
        <taxon>Sphingobacteriaceae</taxon>
        <taxon>Sphingobacterium</taxon>
    </lineage>
</organism>
<keyword evidence="7" id="KW-1185">Reference proteome</keyword>
<feature type="transmembrane region" description="Helical" evidence="4">
    <location>
        <begin position="150"/>
        <end position="169"/>
    </location>
</feature>
<evidence type="ECO:0000259" key="5">
    <source>
        <dbReference type="PROSITE" id="PS50850"/>
    </source>
</evidence>
<dbReference type="EMBL" id="ACHA02000010">
    <property type="protein sequence ID" value="EFK58148.1"/>
    <property type="molecule type" value="Genomic_DNA"/>
</dbReference>
<dbReference type="AlphaFoldDB" id="D7VME3"/>
<proteinExistence type="predicted"/>
<dbReference type="HOGENOM" id="CLU_001265_23_0_10"/>